<comment type="caution">
    <text evidence="1">The sequence shown here is derived from an EMBL/GenBank/DDBJ whole genome shotgun (WGS) entry which is preliminary data.</text>
</comment>
<reference evidence="1 2" key="1">
    <citation type="journal article" date="2024" name="Ann. Entomol. Soc. Am.">
        <title>Genomic analyses of the southern and eastern yellowjacket wasps (Hymenoptera: Vespidae) reveal evolutionary signatures of social life.</title>
        <authorList>
            <person name="Catto M.A."/>
            <person name="Caine P.B."/>
            <person name="Orr S.E."/>
            <person name="Hunt B.G."/>
            <person name="Goodisman M.A.D."/>
        </authorList>
    </citation>
    <scope>NUCLEOTIDE SEQUENCE [LARGE SCALE GENOMIC DNA]</scope>
    <source>
        <strain evidence="1">233</strain>
        <tissue evidence="1">Head and thorax</tissue>
    </source>
</reference>
<accession>A0ABD2AXQ2</accession>
<gene>
    <name evidence="1" type="ORF">V1478_008973</name>
</gene>
<dbReference type="Proteomes" id="UP001607302">
    <property type="component" value="Unassembled WGS sequence"/>
</dbReference>
<sequence>MGKSIGYLQDMLQMRTAEAERGWMDKLQEDRVMRISDAAPVQGTRGRPYYFLAEIVPKEHGDLKEQRK</sequence>
<dbReference type="EMBL" id="JAUDFV010000139">
    <property type="protein sequence ID" value="KAL2724460.1"/>
    <property type="molecule type" value="Genomic_DNA"/>
</dbReference>
<protein>
    <submittedName>
        <fullName evidence="1">Uncharacterized protein</fullName>
    </submittedName>
</protein>
<evidence type="ECO:0000313" key="1">
    <source>
        <dbReference type="EMBL" id="KAL2724460.1"/>
    </source>
</evidence>
<organism evidence="1 2">
    <name type="scientific">Vespula squamosa</name>
    <name type="common">Southern yellow jacket</name>
    <name type="synonym">Wasp</name>
    <dbReference type="NCBI Taxonomy" id="30214"/>
    <lineage>
        <taxon>Eukaryota</taxon>
        <taxon>Metazoa</taxon>
        <taxon>Ecdysozoa</taxon>
        <taxon>Arthropoda</taxon>
        <taxon>Hexapoda</taxon>
        <taxon>Insecta</taxon>
        <taxon>Pterygota</taxon>
        <taxon>Neoptera</taxon>
        <taxon>Endopterygota</taxon>
        <taxon>Hymenoptera</taxon>
        <taxon>Apocrita</taxon>
        <taxon>Aculeata</taxon>
        <taxon>Vespoidea</taxon>
        <taxon>Vespidae</taxon>
        <taxon>Vespinae</taxon>
        <taxon>Vespula</taxon>
    </lineage>
</organism>
<evidence type="ECO:0000313" key="2">
    <source>
        <dbReference type="Proteomes" id="UP001607302"/>
    </source>
</evidence>
<name>A0ABD2AXQ2_VESSQ</name>
<keyword evidence="2" id="KW-1185">Reference proteome</keyword>
<proteinExistence type="predicted"/>
<dbReference type="AlphaFoldDB" id="A0ABD2AXQ2"/>